<evidence type="ECO:0000313" key="2">
    <source>
        <dbReference type="EMBL" id="KAK9916155.1"/>
    </source>
</evidence>
<comment type="caution">
    <text evidence="2">The sequence shown here is derived from an EMBL/GenBank/DDBJ whole genome shotgun (WGS) entry which is preliminary data.</text>
</comment>
<accession>A0ABR2YWM8</accession>
<sequence>MESEIPHPVHANQGDARLRLLRALLRRRTLQELIRSNPKLALSLHAARARLMLQGANAVTISLAPVEASVTSDTPAAAISEGTNEHAQGGWDAAVKAACQPPKPQSWPTGPVEDAMLHQLGVLELLVQHSALLLRLTARMAAAAAAAAAQQAPPKQDSHSSDAAETVCLADDAASQCCRSGRCKRACLSADGGSKIDSQPAAKKACHRPASQIAQPLACTPTASAVRGIERPMTGDSCDSTGSSGAIQASGAEPSCTESESESEPINDFDADLEDDAASSCS</sequence>
<proteinExistence type="predicted"/>
<feature type="compositionally biased region" description="Acidic residues" evidence="1">
    <location>
        <begin position="259"/>
        <end position="282"/>
    </location>
</feature>
<evidence type="ECO:0000313" key="3">
    <source>
        <dbReference type="Proteomes" id="UP001491310"/>
    </source>
</evidence>
<evidence type="ECO:0000256" key="1">
    <source>
        <dbReference type="SAM" id="MobiDB-lite"/>
    </source>
</evidence>
<organism evidence="2 3">
    <name type="scientific">Coccomyxa subellipsoidea</name>
    <dbReference type="NCBI Taxonomy" id="248742"/>
    <lineage>
        <taxon>Eukaryota</taxon>
        <taxon>Viridiplantae</taxon>
        <taxon>Chlorophyta</taxon>
        <taxon>core chlorophytes</taxon>
        <taxon>Trebouxiophyceae</taxon>
        <taxon>Trebouxiophyceae incertae sedis</taxon>
        <taxon>Coccomyxaceae</taxon>
        <taxon>Coccomyxa</taxon>
    </lineage>
</organism>
<reference evidence="2 3" key="1">
    <citation type="journal article" date="2024" name="Nat. Commun.">
        <title>Phylogenomics reveals the evolutionary origins of lichenization in chlorophyte algae.</title>
        <authorList>
            <person name="Puginier C."/>
            <person name="Libourel C."/>
            <person name="Otte J."/>
            <person name="Skaloud P."/>
            <person name="Haon M."/>
            <person name="Grisel S."/>
            <person name="Petersen M."/>
            <person name="Berrin J.G."/>
            <person name="Delaux P.M."/>
            <person name="Dal Grande F."/>
            <person name="Keller J."/>
        </authorList>
    </citation>
    <scope>NUCLEOTIDE SEQUENCE [LARGE SCALE GENOMIC DNA]</scope>
    <source>
        <strain evidence="2 3">SAG 216-7</strain>
    </source>
</reference>
<keyword evidence="3" id="KW-1185">Reference proteome</keyword>
<name>A0ABR2YWM8_9CHLO</name>
<feature type="region of interest" description="Disordered" evidence="1">
    <location>
        <begin position="231"/>
        <end position="282"/>
    </location>
</feature>
<gene>
    <name evidence="2" type="ORF">WJX75_009488</name>
</gene>
<feature type="compositionally biased region" description="Low complexity" evidence="1">
    <location>
        <begin position="234"/>
        <end position="245"/>
    </location>
</feature>
<dbReference type="EMBL" id="JALJOT010000004">
    <property type="protein sequence ID" value="KAK9916155.1"/>
    <property type="molecule type" value="Genomic_DNA"/>
</dbReference>
<dbReference type="Proteomes" id="UP001491310">
    <property type="component" value="Unassembled WGS sequence"/>
</dbReference>
<protein>
    <submittedName>
        <fullName evidence="2">Uncharacterized protein</fullName>
    </submittedName>
</protein>